<evidence type="ECO:0000313" key="2">
    <source>
        <dbReference type="EMBL" id="MBC8571401.1"/>
    </source>
</evidence>
<evidence type="ECO:0000256" key="1">
    <source>
        <dbReference type="SAM" id="SignalP"/>
    </source>
</evidence>
<dbReference type="Proteomes" id="UP000660861">
    <property type="component" value="Unassembled WGS sequence"/>
</dbReference>
<dbReference type="EMBL" id="JACRTC010000011">
    <property type="protein sequence ID" value="MBC8571401.1"/>
    <property type="molecule type" value="Genomic_DNA"/>
</dbReference>
<proteinExistence type="predicted"/>
<dbReference type="RefSeq" id="WP_262398453.1">
    <property type="nucleotide sequence ID" value="NZ_JACRTC010000011.1"/>
</dbReference>
<feature type="signal peptide" evidence="1">
    <location>
        <begin position="1"/>
        <end position="32"/>
    </location>
</feature>
<dbReference type="AlphaFoldDB" id="A0A926EG21"/>
<sequence>MRLSKKRGFGRRVLGLVLALCMLIPASVTAFAADEGFITNLVNLTGQQGNWTETDNGLRARAVATASP</sequence>
<keyword evidence="1" id="KW-0732">Signal</keyword>
<organism evidence="2 3">
    <name type="scientific">Zongyangia hominis</name>
    <dbReference type="NCBI Taxonomy" id="2763677"/>
    <lineage>
        <taxon>Bacteria</taxon>
        <taxon>Bacillati</taxon>
        <taxon>Bacillota</taxon>
        <taxon>Clostridia</taxon>
        <taxon>Eubacteriales</taxon>
        <taxon>Oscillospiraceae</taxon>
        <taxon>Zongyangia</taxon>
    </lineage>
</organism>
<feature type="chain" id="PRO_5036904830" evidence="1">
    <location>
        <begin position="33"/>
        <end position="68"/>
    </location>
</feature>
<accession>A0A926EG21</accession>
<reference evidence="2" key="1">
    <citation type="submission" date="2020-08" db="EMBL/GenBank/DDBJ databases">
        <title>Genome public.</title>
        <authorList>
            <person name="Liu C."/>
            <person name="Sun Q."/>
        </authorList>
    </citation>
    <scope>NUCLEOTIDE SEQUENCE</scope>
    <source>
        <strain evidence="2">NSJ-54</strain>
    </source>
</reference>
<name>A0A926EG21_9FIRM</name>
<keyword evidence="3" id="KW-1185">Reference proteome</keyword>
<gene>
    <name evidence="2" type="ORF">H8709_11295</name>
</gene>
<protein>
    <submittedName>
        <fullName evidence="2">Uncharacterized protein</fullName>
    </submittedName>
</protein>
<comment type="caution">
    <text evidence="2">The sequence shown here is derived from an EMBL/GenBank/DDBJ whole genome shotgun (WGS) entry which is preliminary data.</text>
</comment>
<evidence type="ECO:0000313" key="3">
    <source>
        <dbReference type="Proteomes" id="UP000660861"/>
    </source>
</evidence>